<evidence type="ECO:0000313" key="1">
    <source>
        <dbReference type="EMBL" id="KAI4296533.1"/>
    </source>
</evidence>
<evidence type="ECO:0000313" key="2">
    <source>
        <dbReference type="Proteomes" id="UP000828941"/>
    </source>
</evidence>
<dbReference type="Proteomes" id="UP000828941">
    <property type="component" value="Chromosome 14"/>
</dbReference>
<gene>
    <name evidence="1" type="ORF">L6164_036483</name>
</gene>
<proteinExistence type="predicted"/>
<keyword evidence="2" id="KW-1185">Reference proteome</keyword>
<sequence>MASCHPSLSISSIKKPPFVAYNSISNYMRRTAFISRQGHHSEKGKLKDEDIRIRHAESLKEVKHMLGNVVKKNPLEGLSMIDCIQRLGIEYHFEEEIQAVLRKQQLMFGSQTYCVIDDHELSEVALQFRLLRQEGYWVHANVLDKFMDREGKLKQKFWGDIMGLTSLFEASQSSIEGENCLDEAGNLSRQLLNAWVSRFHDHPKAKAIANTLRWPTHKSLSKFMPTNSLLQNSAWTSSLQELFKLDSYIISSLHLKEIFAVSKWWKELALAKDLKFARYEPIKWYMWPMACLLGPHFSEERVELTKPLSLVYIVDDIFDIYGSFEELSLFTNAINSPKKTWLESIDTLIKSWVRLCNAFLLEAKWFASGHLAKAEDYLENGIACTGVQLVLLHTFFFMGEGINKETVSIMDGFPPLISSTATILRLHDDLEGIKDEKQDEKDGSYLKYYMKEHPEVSAEETIKLMNEKISDAWKRLNQDRMISPTNPSLKFV</sequence>
<dbReference type="EMBL" id="CM039439">
    <property type="protein sequence ID" value="KAI4296533.1"/>
    <property type="molecule type" value="Genomic_DNA"/>
</dbReference>
<organism evidence="1 2">
    <name type="scientific">Bauhinia variegata</name>
    <name type="common">Purple orchid tree</name>
    <name type="synonym">Phanera variegata</name>
    <dbReference type="NCBI Taxonomy" id="167791"/>
    <lineage>
        <taxon>Eukaryota</taxon>
        <taxon>Viridiplantae</taxon>
        <taxon>Streptophyta</taxon>
        <taxon>Embryophyta</taxon>
        <taxon>Tracheophyta</taxon>
        <taxon>Spermatophyta</taxon>
        <taxon>Magnoliopsida</taxon>
        <taxon>eudicotyledons</taxon>
        <taxon>Gunneridae</taxon>
        <taxon>Pentapetalae</taxon>
        <taxon>rosids</taxon>
        <taxon>fabids</taxon>
        <taxon>Fabales</taxon>
        <taxon>Fabaceae</taxon>
        <taxon>Cercidoideae</taxon>
        <taxon>Cercideae</taxon>
        <taxon>Bauhiniinae</taxon>
        <taxon>Bauhinia</taxon>
    </lineage>
</organism>
<reference evidence="1 2" key="1">
    <citation type="journal article" date="2022" name="DNA Res.">
        <title>Chromosomal-level genome assembly of the orchid tree Bauhinia variegata (Leguminosae; Cercidoideae) supports the allotetraploid origin hypothesis of Bauhinia.</title>
        <authorList>
            <person name="Zhong Y."/>
            <person name="Chen Y."/>
            <person name="Zheng D."/>
            <person name="Pang J."/>
            <person name="Liu Y."/>
            <person name="Luo S."/>
            <person name="Meng S."/>
            <person name="Qian L."/>
            <person name="Wei D."/>
            <person name="Dai S."/>
            <person name="Zhou R."/>
        </authorList>
    </citation>
    <scope>NUCLEOTIDE SEQUENCE [LARGE SCALE GENOMIC DNA]</scope>
    <source>
        <strain evidence="1">BV-YZ2020</strain>
    </source>
</reference>
<protein>
    <submittedName>
        <fullName evidence="1">Uncharacterized protein</fullName>
    </submittedName>
</protein>
<name>A0ACB9KH58_BAUVA</name>
<accession>A0ACB9KH58</accession>
<comment type="caution">
    <text evidence="1">The sequence shown here is derived from an EMBL/GenBank/DDBJ whole genome shotgun (WGS) entry which is preliminary data.</text>
</comment>